<evidence type="ECO:0000313" key="1">
    <source>
        <dbReference type="EMBL" id="CAR99789.1"/>
    </source>
</evidence>
<name>B6IIQ9_CAEBR</name>
<evidence type="ECO:0000313" key="2">
    <source>
        <dbReference type="Proteomes" id="UP000008549"/>
    </source>
</evidence>
<sequence length="26" mass="3051">MVFQIYRISEDSRSLLISVLGSFEIF</sequence>
<dbReference type="InParanoid" id="B6IIQ9"/>
<dbReference type="HOGENOM" id="CLU_3417437_0_0_1"/>
<proteinExistence type="predicted"/>
<gene>
    <name evidence="1" type="ORF">CBG25537</name>
    <name evidence="1" type="ORF">CBG_25537</name>
</gene>
<dbReference type="CTD" id="68917023"/>
<protein>
    <submittedName>
        <fullName evidence="1">Protein CBG25537</fullName>
    </submittedName>
</protein>
<accession>B6IIQ9</accession>
<dbReference type="EMBL" id="HE600938">
    <property type="protein sequence ID" value="CAR99789.1"/>
    <property type="molecule type" value="Genomic_DNA"/>
</dbReference>
<organism evidence="1 2">
    <name type="scientific">Caenorhabditis briggsae</name>
    <dbReference type="NCBI Taxonomy" id="6238"/>
    <lineage>
        <taxon>Eukaryota</taxon>
        <taxon>Metazoa</taxon>
        <taxon>Ecdysozoa</taxon>
        <taxon>Nematoda</taxon>
        <taxon>Chromadorea</taxon>
        <taxon>Rhabditida</taxon>
        <taxon>Rhabditina</taxon>
        <taxon>Rhabditomorpha</taxon>
        <taxon>Rhabditoidea</taxon>
        <taxon>Rhabditidae</taxon>
        <taxon>Peloderinae</taxon>
        <taxon>Caenorhabditis</taxon>
    </lineage>
</organism>
<reference evidence="1 2" key="1">
    <citation type="journal article" date="2003" name="PLoS Biol.">
        <title>The genome sequence of Caenorhabditis briggsae: a platform for comparative genomics.</title>
        <authorList>
            <person name="Stein L.D."/>
            <person name="Bao Z."/>
            <person name="Blasiar D."/>
            <person name="Blumenthal T."/>
            <person name="Brent M.R."/>
            <person name="Chen N."/>
            <person name="Chinwalla A."/>
            <person name="Clarke L."/>
            <person name="Clee C."/>
            <person name="Coghlan A."/>
            <person name="Coulson A."/>
            <person name="D'Eustachio P."/>
            <person name="Fitch D.H."/>
            <person name="Fulton L.A."/>
            <person name="Fulton R.E."/>
            <person name="Griffiths-Jones S."/>
            <person name="Harris T.W."/>
            <person name="Hillier L.W."/>
            <person name="Kamath R."/>
            <person name="Kuwabara P.E."/>
            <person name="Mardis E.R."/>
            <person name="Marra M.A."/>
            <person name="Miner T.L."/>
            <person name="Minx P."/>
            <person name="Mullikin J.C."/>
            <person name="Plumb R.W."/>
            <person name="Rogers J."/>
            <person name="Schein J.E."/>
            <person name="Sohrmann M."/>
            <person name="Spieth J."/>
            <person name="Stajich J.E."/>
            <person name="Wei C."/>
            <person name="Willey D."/>
            <person name="Wilson R.K."/>
            <person name="Durbin R."/>
            <person name="Waterston R.H."/>
        </authorList>
    </citation>
    <scope>NUCLEOTIDE SEQUENCE [LARGE SCALE GENOMIC DNA]</scope>
    <source>
        <strain evidence="1 2">AF16</strain>
    </source>
</reference>
<dbReference type="Proteomes" id="UP000008549">
    <property type="component" value="Unassembled WGS sequence"/>
</dbReference>
<dbReference type="GeneID" id="68917023"/>
<dbReference type="KEGG" id="cbr:CBG_25537"/>
<dbReference type="AlphaFoldDB" id="B6IIQ9"/>
<reference evidence="1 2" key="2">
    <citation type="journal article" date="2011" name="PLoS Genet.">
        <title>Caenorhabditis briggsae recombinant inbred line genotypes reveal inter-strain incompatibility and the evolution of recombination.</title>
        <authorList>
            <person name="Ross J.A."/>
            <person name="Koboldt D.C."/>
            <person name="Staisch J.E."/>
            <person name="Chamberlin H.M."/>
            <person name="Gupta B.P."/>
            <person name="Miller R.D."/>
            <person name="Baird S.E."/>
            <person name="Haag E.S."/>
        </authorList>
    </citation>
    <scope>NUCLEOTIDE SEQUENCE [LARGE SCALE GENOMIC DNA]</scope>
    <source>
        <strain evidence="1 2">AF16</strain>
    </source>
</reference>
<dbReference type="RefSeq" id="XP_045099350.1">
    <property type="nucleotide sequence ID" value="XM_045242190.1"/>
</dbReference>
<keyword evidence="2" id="KW-1185">Reference proteome</keyword>